<feature type="compositionally biased region" description="Polar residues" evidence="1">
    <location>
        <begin position="400"/>
        <end position="416"/>
    </location>
</feature>
<comment type="caution">
    <text evidence="2">The sequence shown here is derived from an EMBL/GenBank/DDBJ whole genome shotgun (WGS) entry which is preliminary data.</text>
</comment>
<accession>A0ABD3M3I8</accession>
<organism evidence="2 3">
    <name type="scientific">Discostella pseudostelligera</name>
    <dbReference type="NCBI Taxonomy" id="259834"/>
    <lineage>
        <taxon>Eukaryota</taxon>
        <taxon>Sar</taxon>
        <taxon>Stramenopiles</taxon>
        <taxon>Ochrophyta</taxon>
        <taxon>Bacillariophyta</taxon>
        <taxon>Coscinodiscophyceae</taxon>
        <taxon>Thalassiosirophycidae</taxon>
        <taxon>Stephanodiscales</taxon>
        <taxon>Stephanodiscaceae</taxon>
        <taxon>Discostella</taxon>
    </lineage>
</organism>
<dbReference type="EMBL" id="JALLBG020000240">
    <property type="protein sequence ID" value="KAL3758162.1"/>
    <property type="molecule type" value="Genomic_DNA"/>
</dbReference>
<evidence type="ECO:0008006" key="4">
    <source>
        <dbReference type="Google" id="ProtNLM"/>
    </source>
</evidence>
<evidence type="ECO:0000256" key="1">
    <source>
        <dbReference type="SAM" id="MobiDB-lite"/>
    </source>
</evidence>
<keyword evidence="3" id="KW-1185">Reference proteome</keyword>
<reference evidence="2 3" key="1">
    <citation type="submission" date="2024-10" db="EMBL/GenBank/DDBJ databases">
        <title>Updated reference genomes for cyclostephanoid diatoms.</title>
        <authorList>
            <person name="Roberts W.R."/>
            <person name="Alverson A.J."/>
        </authorList>
    </citation>
    <scope>NUCLEOTIDE SEQUENCE [LARGE SCALE GENOMIC DNA]</scope>
    <source>
        <strain evidence="2 3">AJA232-27</strain>
    </source>
</reference>
<dbReference type="Proteomes" id="UP001530293">
    <property type="component" value="Unassembled WGS sequence"/>
</dbReference>
<dbReference type="SUPFAM" id="SSF51261">
    <property type="entry name" value="Duplicated hybrid motif"/>
    <property type="match status" value="1"/>
</dbReference>
<gene>
    <name evidence="2" type="ORF">ACHAWU_004243</name>
</gene>
<dbReference type="CDD" id="cd12797">
    <property type="entry name" value="M23_peptidase"/>
    <property type="match status" value="1"/>
</dbReference>
<protein>
    <recommendedName>
        <fullName evidence="4">Peptidase M23 domain-containing protein</fullName>
    </recommendedName>
</protein>
<proteinExistence type="predicted"/>
<dbReference type="InterPro" id="IPR011055">
    <property type="entry name" value="Dup_hybrid_motif"/>
</dbReference>
<evidence type="ECO:0000313" key="3">
    <source>
        <dbReference type="Proteomes" id="UP001530293"/>
    </source>
</evidence>
<evidence type="ECO:0000313" key="2">
    <source>
        <dbReference type="EMBL" id="KAL3758162.1"/>
    </source>
</evidence>
<feature type="region of interest" description="Disordered" evidence="1">
    <location>
        <begin position="395"/>
        <end position="417"/>
    </location>
</feature>
<dbReference type="Gene3D" id="2.70.70.10">
    <property type="entry name" value="Glucose Permease (Domain IIA)"/>
    <property type="match status" value="1"/>
</dbReference>
<dbReference type="AlphaFoldDB" id="A0ABD3M3I8"/>
<name>A0ABD3M3I8_9STRA</name>
<sequence>MSSSFWTIADECAHYADLGCHIASIARYFKPPKNNKDKKGKTRGANNASTTTTPYISALHASCLECKEDMYNYAMRQHPWLLGIEHFDLSEYEPSDLPNFPEIAMNDGVFDDEEEDDEDDEDDDFYDDGDRTMTLTLTNITPDTIKIYIVSIFDVDLCDAKGNILKSSKSSKTTVDSSSEVGDDGLNDGVDALRERGRPLKNNLLNHSASRTTTTQERKCTTFIVLCPPQTYVHLCSLAPNQQILASSTSDEKVPITSWSQIEIESDIQAWSYHPNTDDEHPYLMHFPFARGRELSDDDDDDVDSTTPAYQCTQSENGQLTHFFHGNYHAIDFACPIGTPLYSPVNGKVVEVCDGGNTTSSDDTNVAEVSGIAARNMFYWNSIMVQAVDDNGAAGVGECQPSTKDGASVEHQQQQPRQEDPLYVEFVHIQTNSCVVQVGDVVKKGQLLCWSGNVGFTPEPHLHFAAYRGNGKDAATVRVKFDIDCKDKVSAFSNRTGNEEGAGGEVLATSFLPRAGGWYNRNGLVLE</sequence>